<sequence length="114" mass="12974">GREGLSGIRSVVMTTFGKVGGIRTWFTKHFATSINNEVYRDNKAADKVNSEYKNDKKNQDKILKQDKVNSWKKIIAGGILGLLASVIMPFFTGSFMFKFLEHDGYRKPNRGILW</sequence>
<proteinExistence type="predicted"/>
<keyword evidence="1" id="KW-0812">Transmembrane</keyword>
<accession>A0A0F9RYC9</accession>
<reference evidence="2" key="1">
    <citation type="journal article" date="2015" name="Nature">
        <title>Complex archaea that bridge the gap between prokaryotes and eukaryotes.</title>
        <authorList>
            <person name="Spang A."/>
            <person name="Saw J.H."/>
            <person name="Jorgensen S.L."/>
            <person name="Zaremba-Niedzwiedzka K."/>
            <person name="Martijn J."/>
            <person name="Lind A.E."/>
            <person name="van Eijk R."/>
            <person name="Schleper C."/>
            <person name="Guy L."/>
            <person name="Ettema T.J."/>
        </authorList>
    </citation>
    <scope>NUCLEOTIDE SEQUENCE</scope>
</reference>
<organism evidence="2">
    <name type="scientific">marine sediment metagenome</name>
    <dbReference type="NCBI Taxonomy" id="412755"/>
    <lineage>
        <taxon>unclassified sequences</taxon>
        <taxon>metagenomes</taxon>
        <taxon>ecological metagenomes</taxon>
    </lineage>
</organism>
<evidence type="ECO:0000313" key="2">
    <source>
        <dbReference type="EMBL" id="KKN29936.1"/>
    </source>
</evidence>
<comment type="caution">
    <text evidence="2">The sequence shown here is derived from an EMBL/GenBank/DDBJ whole genome shotgun (WGS) entry which is preliminary data.</text>
</comment>
<dbReference type="EMBL" id="LAZR01002447">
    <property type="protein sequence ID" value="KKN29936.1"/>
    <property type="molecule type" value="Genomic_DNA"/>
</dbReference>
<gene>
    <name evidence="2" type="ORF">LCGC14_0839130</name>
</gene>
<keyword evidence="1" id="KW-1133">Transmembrane helix</keyword>
<feature type="non-terminal residue" evidence="2">
    <location>
        <position position="1"/>
    </location>
</feature>
<evidence type="ECO:0000256" key="1">
    <source>
        <dbReference type="SAM" id="Phobius"/>
    </source>
</evidence>
<protein>
    <submittedName>
        <fullName evidence="2">Uncharacterized protein</fullName>
    </submittedName>
</protein>
<dbReference type="AlphaFoldDB" id="A0A0F9RYC9"/>
<feature type="transmembrane region" description="Helical" evidence="1">
    <location>
        <begin position="74"/>
        <end position="97"/>
    </location>
</feature>
<name>A0A0F9RYC9_9ZZZZ</name>
<keyword evidence="1" id="KW-0472">Membrane</keyword>